<organism evidence="1 2">
    <name type="scientific">Streptomyces olivaceoviridis</name>
    <name type="common">Streptomyces corchorusii</name>
    <dbReference type="NCBI Taxonomy" id="1921"/>
    <lineage>
        <taxon>Bacteria</taxon>
        <taxon>Bacillati</taxon>
        <taxon>Actinomycetota</taxon>
        <taxon>Actinomycetes</taxon>
        <taxon>Kitasatosporales</taxon>
        <taxon>Streptomycetaceae</taxon>
        <taxon>Streptomyces</taxon>
    </lineage>
</organism>
<protein>
    <submittedName>
        <fullName evidence="1">Uncharacterized protein</fullName>
    </submittedName>
</protein>
<reference evidence="1 2" key="1">
    <citation type="submission" date="2024-10" db="EMBL/GenBank/DDBJ databases">
        <title>The Natural Products Discovery Center: Release of the First 8490 Sequenced Strains for Exploring Actinobacteria Biosynthetic Diversity.</title>
        <authorList>
            <person name="Kalkreuter E."/>
            <person name="Kautsar S.A."/>
            <person name="Yang D."/>
            <person name="Bader C.D."/>
            <person name="Teijaro C.N."/>
            <person name="Fluegel L."/>
            <person name="Davis C.M."/>
            <person name="Simpson J.R."/>
            <person name="Lauterbach L."/>
            <person name="Steele A.D."/>
            <person name="Gui C."/>
            <person name="Meng S."/>
            <person name="Li G."/>
            <person name="Viehrig K."/>
            <person name="Ye F."/>
            <person name="Su P."/>
            <person name="Kiefer A.F."/>
            <person name="Nichols A."/>
            <person name="Cepeda A.J."/>
            <person name="Yan W."/>
            <person name="Fan B."/>
            <person name="Jiang Y."/>
            <person name="Adhikari A."/>
            <person name="Zheng C.-J."/>
            <person name="Schuster L."/>
            <person name="Cowan T.M."/>
            <person name="Smanski M.J."/>
            <person name="Chevrette M.G."/>
            <person name="De Carvalho L.P.S."/>
            <person name="Shen B."/>
        </authorList>
    </citation>
    <scope>NUCLEOTIDE SEQUENCE [LARGE SCALE GENOMIC DNA]</scope>
    <source>
        <strain evidence="1 2">NPDC020295</strain>
    </source>
</reference>
<keyword evidence="2" id="KW-1185">Reference proteome</keyword>
<name>A0ABW7UZ59_STROI</name>
<gene>
    <name evidence="1" type="ORF">ACH49L_01555</name>
</gene>
<proteinExistence type="predicted"/>
<accession>A0ABW7UZ59</accession>
<dbReference type="RefSeq" id="WP_167360842.1">
    <property type="nucleotide sequence ID" value="NZ_JBIRUT010000001.1"/>
</dbReference>
<evidence type="ECO:0000313" key="1">
    <source>
        <dbReference type="EMBL" id="MFI2154372.1"/>
    </source>
</evidence>
<comment type="caution">
    <text evidence="1">The sequence shown here is derived from an EMBL/GenBank/DDBJ whole genome shotgun (WGS) entry which is preliminary data.</text>
</comment>
<evidence type="ECO:0000313" key="2">
    <source>
        <dbReference type="Proteomes" id="UP001611397"/>
    </source>
</evidence>
<dbReference type="Proteomes" id="UP001611397">
    <property type="component" value="Unassembled WGS sequence"/>
</dbReference>
<dbReference type="EMBL" id="JBIRWM010000001">
    <property type="protein sequence ID" value="MFI2154372.1"/>
    <property type="molecule type" value="Genomic_DNA"/>
</dbReference>
<sequence>MSMYIAPSAQTVTSYVVISHVIPHVRSHVIPHVVTAHIVTPHVVRSAV</sequence>